<dbReference type="Proteomes" id="UP000255515">
    <property type="component" value="Unassembled WGS sequence"/>
</dbReference>
<proteinExistence type="predicted"/>
<evidence type="ECO:0000313" key="1">
    <source>
        <dbReference type="EMBL" id="SUV52455.1"/>
    </source>
</evidence>
<sequence length="100" mass="11458">MAILSVSFHATSEKIEDWKVYLQGSVMPWAKNFCGEKRVLLSEIETEVVAEGKNYNLLLFFDNATLRNHFFDEKIALLIKDITATFGNEVMVFPSKLNQI</sequence>
<dbReference type="EMBL" id="UFTJ01000003">
    <property type="protein sequence ID" value="SUV52455.1"/>
    <property type="molecule type" value="Genomic_DNA"/>
</dbReference>
<reference evidence="1 2" key="1">
    <citation type="submission" date="2018-06" db="EMBL/GenBank/DDBJ databases">
        <authorList>
            <consortium name="Pathogen Informatics"/>
            <person name="Doyle S."/>
        </authorList>
    </citation>
    <scope>NUCLEOTIDE SEQUENCE [LARGE SCALE GENOMIC DNA]</scope>
    <source>
        <strain evidence="1 2">NCTC11661</strain>
    </source>
</reference>
<organism evidence="1 2">
    <name type="scientific">Bergeyella zoohelcum</name>
    <dbReference type="NCBI Taxonomy" id="1015"/>
    <lineage>
        <taxon>Bacteria</taxon>
        <taxon>Pseudomonadati</taxon>
        <taxon>Bacteroidota</taxon>
        <taxon>Flavobacteriia</taxon>
        <taxon>Flavobacteriales</taxon>
        <taxon>Weeksellaceae</taxon>
        <taxon>Bergeyella</taxon>
    </lineage>
</organism>
<evidence type="ECO:0000313" key="2">
    <source>
        <dbReference type="Proteomes" id="UP000255515"/>
    </source>
</evidence>
<dbReference type="RefSeq" id="WP_002665086.1">
    <property type="nucleotide sequence ID" value="NZ_UFTJ01000003.1"/>
</dbReference>
<dbReference type="InterPro" id="IPR025563">
    <property type="entry name" value="DUF4286"/>
</dbReference>
<protein>
    <recommendedName>
        <fullName evidence="3">DUF4286 domain-containing protein</fullName>
    </recommendedName>
</protein>
<gene>
    <name evidence="1" type="ORF">NCTC11661_01593</name>
</gene>
<name>A0A380ZTY2_9FLAO</name>
<accession>A0A380ZTY2</accession>
<dbReference type="AlphaFoldDB" id="A0A380ZTY2"/>
<evidence type="ECO:0008006" key="3">
    <source>
        <dbReference type="Google" id="ProtNLM"/>
    </source>
</evidence>
<dbReference type="Pfam" id="PF14114">
    <property type="entry name" value="DUF4286"/>
    <property type="match status" value="1"/>
</dbReference>